<accession>A0ABN6EKF1</accession>
<dbReference type="EMBL" id="AP024484">
    <property type="protein sequence ID" value="BCS85829.1"/>
    <property type="molecule type" value="Genomic_DNA"/>
</dbReference>
<evidence type="ECO:0000313" key="8">
    <source>
        <dbReference type="Proteomes" id="UP001319045"/>
    </source>
</evidence>
<evidence type="ECO:0000256" key="1">
    <source>
        <dbReference type="ARBA" id="ARBA00004561"/>
    </source>
</evidence>
<feature type="domain" description="DUF4906" evidence="6">
    <location>
        <begin position="229"/>
        <end position="313"/>
    </location>
</feature>
<dbReference type="InterPro" id="IPR032594">
    <property type="entry name" value="DUF4906"/>
</dbReference>
<evidence type="ECO:0000259" key="6">
    <source>
        <dbReference type="Pfam" id="PF16249"/>
    </source>
</evidence>
<keyword evidence="8" id="KW-1185">Reference proteome</keyword>
<keyword evidence="3" id="KW-0732">Signal</keyword>
<organism evidence="7 8">
    <name type="scientific">Prevotella herbatica</name>
    <dbReference type="NCBI Taxonomy" id="2801997"/>
    <lineage>
        <taxon>Bacteria</taxon>
        <taxon>Pseudomonadati</taxon>
        <taxon>Bacteroidota</taxon>
        <taxon>Bacteroidia</taxon>
        <taxon>Bacteroidales</taxon>
        <taxon>Prevotellaceae</taxon>
        <taxon>Prevotella</taxon>
    </lineage>
</organism>
<proteinExistence type="inferred from homology"/>
<dbReference type="InterPro" id="IPR029141">
    <property type="entry name" value="FimA_N"/>
</dbReference>
<evidence type="ECO:0000313" key="7">
    <source>
        <dbReference type="EMBL" id="BCS85829.1"/>
    </source>
</evidence>
<protein>
    <recommendedName>
        <fullName evidence="9">Major fimbrial subunit protein N-terminal domain-containing protein</fullName>
    </recommendedName>
</protein>
<evidence type="ECO:0000259" key="5">
    <source>
        <dbReference type="Pfam" id="PF06321"/>
    </source>
</evidence>
<keyword evidence="4" id="KW-0281">Fimbrium</keyword>
<comment type="similarity">
    <text evidence="2">Belongs to the bacteroidetes fimbrillin superfamily. FimA/Mfa1 family.</text>
</comment>
<evidence type="ECO:0000256" key="3">
    <source>
        <dbReference type="ARBA" id="ARBA00022729"/>
    </source>
</evidence>
<dbReference type="Pfam" id="PF16249">
    <property type="entry name" value="DUF4906"/>
    <property type="match status" value="1"/>
</dbReference>
<gene>
    <name evidence="7" type="ORF">prwr041_17220</name>
</gene>
<dbReference type="Pfam" id="PF06321">
    <property type="entry name" value="P_gingi_FimA"/>
    <property type="match status" value="1"/>
</dbReference>
<comment type="subcellular location">
    <subcellularLocation>
        <location evidence="1">Fimbrium</location>
    </subcellularLocation>
</comment>
<sequence length="352" mass="38548">MQSCSENDNPEDDKAVVVLTCKSLDSETSTKQDSSVTRAITSTTENQINNVTVFIFDSNGDVIGSGYGAGDITHTGASVTITTRPAVGCTIYVVANVSSGTFKGVYNKTLFDQQYATITAPSYLQDDKTNIDTYPIMFAQEAGVEIKSGTKLEKTIAVARLLSKITFNIKPKKTSASLYPITIDGYQLHHVPLACYYVDTYTSEPNTVSYGDFDPVALTTKTTDGNTLSFTYYVYENLAGKNSASTTWKDRNKINTSGLNVSYLTVDAHTDIWKSRFYIYLGGKILTSTGTSGATYDYSDYNIYRNTNYTVTVNITGSGASEDDVRVDYDANIYFDAPGIKQWTNNSIDVSM</sequence>
<name>A0ABN6EKF1_9BACT</name>
<dbReference type="Proteomes" id="UP001319045">
    <property type="component" value="Chromosome"/>
</dbReference>
<evidence type="ECO:0000256" key="2">
    <source>
        <dbReference type="ARBA" id="ARBA00006011"/>
    </source>
</evidence>
<evidence type="ECO:0008006" key="9">
    <source>
        <dbReference type="Google" id="ProtNLM"/>
    </source>
</evidence>
<dbReference type="Gene3D" id="2.60.40.2580">
    <property type="match status" value="1"/>
</dbReference>
<feature type="domain" description="Major fimbrial subunit protein N-terminal" evidence="5">
    <location>
        <begin position="30"/>
        <end position="144"/>
    </location>
</feature>
<evidence type="ECO:0000256" key="4">
    <source>
        <dbReference type="ARBA" id="ARBA00023263"/>
    </source>
</evidence>
<reference evidence="7 8" key="1">
    <citation type="journal article" date="2022" name="Int. J. Syst. Evol. Microbiol.">
        <title>Prevotella herbatica sp. nov., a plant polysaccharide-decomposing anaerobic bacterium isolated from a methanogenic reactor.</title>
        <authorList>
            <person name="Uek A."/>
            <person name="Tonouchi A."/>
            <person name="Kaku N."/>
            <person name="Ueki K."/>
        </authorList>
    </citation>
    <scope>NUCLEOTIDE SEQUENCE [LARGE SCALE GENOMIC DNA]</scope>
    <source>
        <strain evidence="7 8">WR041</strain>
    </source>
</reference>